<dbReference type="InterPro" id="IPR001304">
    <property type="entry name" value="C-type_lectin-like"/>
</dbReference>
<feature type="signal peptide" evidence="1">
    <location>
        <begin position="1"/>
        <end position="18"/>
    </location>
</feature>
<dbReference type="EMBL" id="CALNXK010000011">
    <property type="protein sequence ID" value="CAH3043631.1"/>
    <property type="molecule type" value="Genomic_DNA"/>
</dbReference>
<accession>A0ABN8N5Q3</accession>
<keyword evidence="1" id="KW-0732">Signal</keyword>
<evidence type="ECO:0000256" key="1">
    <source>
        <dbReference type="SAM" id="SignalP"/>
    </source>
</evidence>
<comment type="caution">
    <text evidence="3">The sequence shown here is derived from an EMBL/GenBank/DDBJ whole genome shotgun (WGS) entry which is preliminary data.</text>
</comment>
<gene>
    <name evidence="3" type="ORF">PLOB_00002563</name>
</gene>
<dbReference type="SUPFAM" id="SSF56436">
    <property type="entry name" value="C-type lectin-like"/>
    <property type="match status" value="1"/>
</dbReference>
<protein>
    <recommendedName>
        <fullName evidence="2">C-type lectin domain-containing protein</fullName>
    </recommendedName>
</protein>
<dbReference type="Proteomes" id="UP001159405">
    <property type="component" value="Unassembled WGS sequence"/>
</dbReference>
<dbReference type="Gene3D" id="3.10.100.10">
    <property type="entry name" value="Mannose-Binding Protein A, subunit A"/>
    <property type="match status" value="1"/>
</dbReference>
<evidence type="ECO:0000313" key="4">
    <source>
        <dbReference type="Proteomes" id="UP001159405"/>
    </source>
</evidence>
<reference evidence="3 4" key="1">
    <citation type="submission" date="2022-05" db="EMBL/GenBank/DDBJ databases">
        <authorList>
            <consortium name="Genoscope - CEA"/>
            <person name="William W."/>
        </authorList>
    </citation>
    <scope>NUCLEOTIDE SEQUENCE [LARGE SCALE GENOMIC DNA]</scope>
</reference>
<feature type="chain" id="PRO_5046058939" description="C-type lectin domain-containing protein" evidence="1">
    <location>
        <begin position="19"/>
        <end position="159"/>
    </location>
</feature>
<dbReference type="PROSITE" id="PS50041">
    <property type="entry name" value="C_TYPE_LECTIN_2"/>
    <property type="match status" value="1"/>
</dbReference>
<organism evidence="3 4">
    <name type="scientific">Porites lobata</name>
    <dbReference type="NCBI Taxonomy" id="104759"/>
    <lineage>
        <taxon>Eukaryota</taxon>
        <taxon>Metazoa</taxon>
        <taxon>Cnidaria</taxon>
        <taxon>Anthozoa</taxon>
        <taxon>Hexacorallia</taxon>
        <taxon>Scleractinia</taxon>
        <taxon>Fungiina</taxon>
        <taxon>Poritidae</taxon>
        <taxon>Porites</taxon>
    </lineage>
</organism>
<dbReference type="PANTHER" id="PTHR22803">
    <property type="entry name" value="MANNOSE, PHOSPHOLIPASE, LECTIN RECEPTOR RELATED"/>
    <property type="match status" value="1"/>
</dbReference>
<dbReference type="InterPro" id="IPR016186">
    <property type="entry name" value="C-type_lectin-like/link_sf"/>
</dbReference>
<evidence type="ECO:0000313" key="3">
    <source>
        <dbReference type="EMBL" id="CAH3043631.1"/>
    </source>
</evidence>
<dbReference type="Pfam" id="PF00059">
    <property type="entry name" value="Lectin_C"/>
    <property type="match status" value="1"/>
</dbReference>
<evidence type="ECO:0000259" key="2">
    <source>
        <dbReference type="PROSITE" id="PS50041"/>
    </source>
</evidence>
<dbReference type="CDD" id="cd00037">
    <property type="entry name" value="CLECT"/>
    <property type="match status" value="1"/>
</dbReference>
<dbReference type="InterPro" id="IPR050111">
    <property type="entry name" value="C-type_lectin/snaclec_domain"/>
</dbReference>
<dbReference type="InterPro" id="IPR016187">
    <property type="entry name" value="CTDL_fold"/>
</dbReference>
<sequence length="159" mass="18328">MKLFSVLPMFLLMFSVSGYCPGSWKQFKSYCYIVSSHITTWQGAQSYCKRWGGELVKINSFDENEFVLKLVHSRAPSLKQIWIGLKWNPSVNNFIWSDNSVPFYKFWAPREPNGKSREPCSNMWIARTSLPYHASGYWNDRPCGIVSGYPCGFACKKLA</sequence>
<proteinExistence type="predicted"/>
<dbReference type="SMART" id="SM00034">
    <property type="entry name" value="CLECT"/>
    <property type="match status" value="1"/>
</dbReference>
<keyword evidence="4" id="KW-1185">Reference proteome</keyword>
<feature type="domain" description="C-type lectin" evidence="2">
    <location>
        <begin position="27"/>
        <end position="152"/>
    </location>
</feature>
<name>A0ABN8N5Q3_9CNID</name>